<evidence type="ECO:0000313" key="2">
    <source>
        <dbReference type="EMBL" id="MPC34262.1"/>
    </source>
</evidence>
<protein>
    <submittedName>
        <fullName evidence="2">Uncharacterized protein</fullName>
    </submittedName>
</protein>
<dbReference type="Proteomes" id="UP000324222">
    <property type="component" value="Unassembled WGS sequence"/>
</dbReference>
<evidence type="ECO:0000256" key="1">
    <source>
        <dbReference type="SAM" id="MobiDB-lite"/>
    </source>
</evidence>
<feature type="compositionally biased region" description="Low complexity" evidence="1">
    <location>
        <begin position="33"/>
        <end position="45"/>
    </location>
</feature>
<gene>
    <name evidence="2" type="ORF">E2C01_027646</name>
</gene>
<name>A0A5B7EJA3_PORTR</name>
<keyword evidence="3" id="KW-1185">Reference proteome</keyword>
<sequence length="82" mass="9333">MTTTPTTQKPKHYISWRFLSACVAFQRHDTFTTPQTTPTDTLTDLSRNTQDLHSEGSRKRYVQGTIREGQNYLSLGSDLVAK</sequence>
<reference evidence="2 3" key="1">
    <citation type="submission" date="2019-05" db="EMBL/GenBank/DDBJ databases">
        <title>Another draft genome of Portunus trituberculatus and its Hox gene families provides insights of decapod evolution.</title>
        <authorList>
            <person name="Jeong J.-H."/>
            <person name="Song I."/>
            <person name="Kim S."/>
            <person name="Choi T."/>
            <person name="Kim D."/>
            <person name="Ryu S."/>
            <person name="Kim W."/>
        </authorList>
    </citation>
    <scope>NUCLEOTIDE SEQUENCE [LARGE SCALE GENOMIC DNA]</scope>
    <source>
        <tissue evidence="2">Muscle</tissue>
    </source>
</reference>
<proteinExistence type="predicted"/>
<organism evidence="2 3">
    <name type="scientific">Portunus trituberculatus</name>
    <name type="common">Swimming crab</name>
    <name type="synonym">Neptunus trituberculatus</name>
    <dbReference type="NCBI Taxonomy" id="210409"/>
    <lineage>
        <taxon>Eukaryota</taxon>
        <taxon>Metazoa</taxon>
        <taxon>Ecdysozoa</taxon>
        <taxon>Arthropoda</taxon>
        <taxon>Crustacea</taxon>
        <taxon>Multicrustacea</taxon>
        <taxon>Malacostraca</taxon>
        <taxon>Eumalacostraca</taxon>
        <taxon>Eucarida</taxon>
        <taxon>Decapoda</taxon>
        <taxon>Pleocyemata</taxon>
        <taxon>Brachyura</taxon>
        <taxon>Eubrachyura</taxon>
        <taxon>Portunoidea</taxon>
        <taxon>Portunidae</taxon>
        <taxon>Portuninae</taxon>
        <taxon>Portunus</taxon>
    </lineage>
</organism>
<feature type="region of interest" description="Disordered" evidence="1">
    <location>
        <begin position="33"/>
        <end position="59"/>
    </location>
</feature>
<comment type="caution">
    <text evidence="2">The sequence shown here is derived from an EMBL/GenBank/DDBJ whole genome shotgun (WGS) entry which is preliminary data.</text>
</comment>
<dbReference type="EMBL" id="VSRR010003016">
    <property type="protein sequence ID" value="MPC34262.1"/>
    <property type="molecule type" value="Genomic_DNA"/>
</dbReference>
<accession>A0A5B7EJA3</accession>
<evidence type="ECO:0000313" key="3">
    <source>
        <dbReference type="Proteomes" id="UP000324222"/>
    </source>
</evidence>
<dbReference type="AlphaFoldDB" id="A0A5B7EJA3"/>